<dbReference type="Gene3D" id="1.10.510.10">
    <property type="entry name" value="Transferase(Phosphotransferase) domain 1"/>
    <property type="match status" value="1"/>
</dbReference>
<sequence length="299" mass="34613">MLISIPDDLATYKRYPEESLFKFDPLPKYLTLSRNLSDIVREQQEECTRSVSTACVPDFSVQNLVFVNFQGPSNDDTVFPEYKKPEPLPQLHGEVNFLDRHFIRISAPPGVWFFEVEFESRKWLLKAFLDDSSTENPSYINRFKKELNAYSHFKASKHVIEAVPHCPGWIAVSQAQIASLRSNPKCRIDFEEDPIDFPLVGILMEYFPDAENLSDKNITFALAENAMRGICSIHECYVVHNDIAERNCLVVSGNRVVWVDFDISFTPVPGRVPKRAYYWLEVDAVWELLYRREIPIKPQ</sequence>
<dbReference type="AlphaFoldDB" id="A0AAW0G6S7"/>
<dbReference type="EMBL" id="JASBNA010000011">
    <property type="protein sequence ID" value="KAK7688117.1"/>
    <property type="molecule type" value="Genomic_DNA"/>
</dbReference>
<name>A0AAW0G6S7_9APHY</name>
<organism evidence="1 2">
    <name type="scientific">Cerrena zonata</name>
    <dbReference type="NCBI Taxonomy" id="2478898"/>
    <lineage>
        <taxon>Eukaryota</taxon>
        <taxon>Fungi</taxon>
        <taxon>Dikarya</taxon>
        <taxon>Basidiomycota</taxon>
        <taxon>Agaricomycotina</taxon>
        <taxon>Agaricomycetes</taxon>
        <taxon>Polyporales</taxon>
        <taxon>Cerrenaceae</taxon>
        <taxon>Cerrena</taxon>
    </lineage>
</organism>
<accession>A0AAW0G6S7</accession>
<comment type="caution">
    <text evidence="1">The sequence shown here is derived from an EMBL/GenBank/DDBJ whole genome shotgun (WGS) entry which is preliminary data.</text>
</comment>
<dbReference type="InterPro" id="IPR008266">
    <property type="entry name" value="Tyr_kinase_AS"/>
</dbReference>
<evidence type="ECO:0008006" key="3">
    <source>
        <dbReference type="Google" id="ProtNLM"/>
    </source>
</evidence>
<evidence type="ECO:0000313" key="2">
    <source>
        <dbReference type="Proteomes" id="UP001385951"/>
    </source>
</evidence>
<keyword evidence="2" id="KW-1185">Reference proteome</keyword>
<gene>
    <name evidence="1" type="ORF">QCA50_008487</name>
</gene>
<dbReference type="Proteomes" id="UP001385951">
    <property type="component" value="Unassembled WGS sequence"/>
</dbReference>
<dbReference type="GO" id="GO:0004672">
    <property type="term" value="F:protein kinase activity"/>
    <property type="evidence" value="ECO:0007669"/>
    <property type="project" value="InterPro"/>
</dbReference>
<dbReference type="InterPro" id="IPR011009">
    <property type="entry name" value="Kinase-like_dom_sf"/>
</dbReference>
<dbReference type="SUPFAM" id="SSF56112">
    <property type="entry name" value="Protein kinase-like (PK-like)"/>
    <property type="match status" value="1"/>
</dbReference>
<protein>
    <recommendedName>
        <fullName evidence="3">Non-specific serine/threonine protein kinase</fullName>
    </recommendedName>
</protein>
<proteinExistence type="predicted"/>
<evidence type="ECO:0000313" key="1">
    <source>
        <dbReference type="EMBL" id="KAK7688117.1"/>
    </source>
</evidence>
<dbReference type="PROSITE" id="PS00109">
    <property type="entry name" value="PROTEIN_KINASE_TYR"/>
    <property type="match status" value="1"/>
</dbReference>
<reference evidence="1 2" key="1">
    <citation type="submission" date="2022-09" db="EMBL/GenBank/DDBJ databases">
        <authorList>
            <person name="Palmer J.M."/>
        </authorList>
    </citation>
    <scope>NUCLEOTIDE SEQUENCE [LARGE SCALE GENOMIC DNA]</scope>
    <source>
        <strain evidence="1 2">DSM 7382</strain>
    </source>
</reference>